<feature type="transmembrane region" description="Helical" evidence="2">
    <location>
        <begin position="93"/>
        <end position="113"/>
    </location>
</feature>
<keyword evidence="2" id="KW-1133">Transmembrane helix</keyword>
<dbReference type="PANTHER" id="PTHR13146">
    <property type="match status" value="1"/>
</dbReference>
<evidence type="ECO:0000313" key="3">
    <source>
        <dbReference type="EMBL" id="CAD9858297.1"/>
    </source>
</evidence>
<dbReference type="GO" id="GO:0016020">
    <property type="term" value="C:membrane"/>
    <property type="evidence" value="ECO:0007669"/>
    <property type="project" value="TreeGrafter"/>
</dbReference>
<feature type="transmembrane region" description="Helical" evidence="2">
    <location>
        <begin position="240"/>
        <end position="259"/>
    </location>
</feature>
<feature type="transmembrane region" description="Helical" evidence="2">
    <location>
        <begin position="144"/>
        <end position="164"/>
    </location>
</feature>
<evidence type="ECO:0000256" key="1">
    <source>
        <dbReference type="SAM" id="MobiDB-lite"/>
    </source>
</evidence>
<evidence type="ECO:0008006" key="4">
    <source>
        <dbReference type="Google" id="ProtNLM"/>
    </source>
</evidence>
<feature type="transmembrane region" description="Helical" evidence="2">
    <location>
        <begin position="279"/>
        <end position="301"/>
    </location>
</feature>
<dbReference type="AlphaFoldDB" id="A0A7S2UVC2"/>
<keyword evidence="2" id="KW-0472">Membrane</keyword>
<gene>
    <name evidence="3" type="ORF">FJAP1339_LOCUS815</name>
</gene>
<feature type="transmembrane region" description="Helical" evidence="2">
    <location>
        <begin position="176"/>
        <end position="194"/>
    </location>
</feature>
<feature type="transmembrane region" description="Helical" evidence="2">
    <location>
        <begin position="63"/>
        <end position="87"/>
    </location>
</feature>
<feature type="transmembrane region" description="Helical" evidence="2">
    <location>
        <begin position="343"/>
        <end position="362"/>
    </location>
</feature>
<feature type="transmembrane region" description="Helical" evidence="2">
    <location>
        <begin position="313"/>
        <end position="331"/>
    </location>
</feature>
<sequence>MVLTTGRLSEGSLSNRSSVSGRLSDCSRSESPTGYGAADDMAPSTHVDDNCKKNDPIQTHFKLILLFIFLFSGVSQPIIIELIHYQGACEKSTFLYLIPNYIGMMMVPLADLGSLSRGKVIWWKLVAVTTIDVIAQGMTYFGLVLAGSAVFTVVYSSVTVWTALQSRMFLRRRLQSNQWVGCFLVTAGISLTAISSKSDGKDTLWGALIVLLGSALHSSTYVFNEFLLVREARPLSASALSFYMGALGLVAWGAYTLAYTVPHWDALVAQPVRAAHGSLWVILPAYLALAVVNALHAGAFFQLLGGIGSVSTGVVKGVQAVTVFAVSHVLYCHLQQSQCFSYPKGAALIVVVFGVMLYSLDLTKWTKAKWKKNPAGVGYEGIQLENIDNSV</sequence>
<accession>A0A7S2UVC2</accession>
<feature type="region of interest" description="Disordered" evidence="1">
    <location>
        <begin position="1"/>
        <end position="41"/>
    </location>
</feature>
<proteinExistence type="predicted"/>
<feature type="compositionally biased region" description="Polar residues" evidence="1">
    <location>
        <begin position="11"/>
        <end position="21"/>
    </location>
</feature>
<dbReference type="SUPFAM" id="SSF103481">
    <property type="entry name" value="Multidrug resistance efflux transporter EmrE"/>
    <property type="match status" value="1"/>
</dbReference>
<dbReference type="PANTHER" id="PTHR13146:SF1">
    <property type="entry name" value="SUGAR PHOSPHATE TRANSPORTER DOMAIN-CONTAINING PROTEIN"/>
    <property type="match status" value="1"/>
</dbReference>
<organism evidence="3">
    <name type="scientific">Fibrocapsa japonica</name>
    <dbReference type="NCBI Taxonomy" id="94617"/>
    <lineage>
        <taxon>Eukaryota</taxon>
        <taxon>Sar</taxon>
        <taxon>Stramenopiles</taxon>
        <taxon>Ochrophyta</taxon>
        <taxon>Raphidophyceae</taxon>
        <taxon>Chattonellales</taxon>
        <taxon>Chattonellaceae</taxon>
        <taxon>Fibrocapsa</taxon>
    </lineage>
</organism>
<name>A0A7S2UVC2_9STRA</name>
<feature type="transmembrane region" description="Helical" evidence="2">
    <location>
        <begin position="206"/>
        <end position="228"/>
    </location>
</feature>
<protein>
    <recommendedName>
        <fullName evidence="4">Sugar phosphate transporter domain-containing protein</fullName>
    </recommendedName>
</protein>
<dbReference type="InterPro" id="IPR037185">
    <property type="entry name" value="EmrE-like"/>
</dbReference>
<dbReference type="EMBL" id="HBHR01001945">
    <property type="protein sequence ID" value="CAD9858297.1"/>
    <property type="molecule type" value="Transcribed_RNA"/>
</dbReference>
<evidence type="ECO:0000256" key="2">
    <source>
        <dbReference type="SAM" id="Phobius"/>
    </source>
</evidence>
<keyword evidence="2" id="KW-0812">Transmembrane</keyword>
<reference evidence="3" key="1">
    <citation type="submission" date="2021-01" db="EMBL/GenBank/DDBJ databases">
        <authorList>
            <person name="Corre E."/>
            <person name="Pelletier E."/>
            <person name="Niang G."/>
            <person name="Scheremetjew M."/>
            <person name="Finn R."/>
            <person name="Kale V."/>
            <person name="Holt S."/>
            <person name="Cochrane G."/>
            <person name="Meng A."/>
            <person name="Brown T."/>
            <person name="Cohen L."/>
        </authorList>
    </citation>
    <scope>NUCLEOTIDE SEQUENCE</scope>
    <source>
        <strain evidence="3">CCMP1661</strain>
    </source>
</reference>